<feature type="domain" description="PH" evidence="1">
    <location>
        <begin position="23"/>
        <end position="106"/>
    </location>
</feature>
<dbReference type="AlphaFoldDB" id="A0A5K1VFG9"/>
<reference evidence="2 3" key="1">
    <citation type="submission" date="2016-05" db="EMBL/GenBank/DDBJ databases">
        <title>First whole genome sequencing of Entamoeba histolytica HM1:IMSS-clone-6.</title>
        <authorList>
            <person name="Mukherjee Avik.K."/>
            <person name="Izumyama S."/>
            <person name="Nakada-Tsukui K."/>
            <person name="Nozaki T."/>
        </authorList>
    </citation>
    <scope>NUCLEOTIDE SEQUENCE [LARGE SCALE GENOMIC DNA]</scope>
    <source>
        <strain evidence="2 3">HM1:IMSS clone 6</strain>
    </source>
</reference>
<organism evidence="2 3">
    <name type="scientific">Entamoeba histolytica</name>
    <dbReference type="NCBI Taxonomy" id="5759"/>
    <lineage>
        <taxon>Eukaryota</taxon>
        <taxon>Amoebozoa</taxon>
        <taxon>Evosea</taxon>
        <taxon>Archamoebae</taxon>
        <taxon>Mastigamoebida</taxon>
        <taxon>Entamoebidae</taxon>
        <taxon>Entamoeba</taxon>
    </lineage>
</organism>
<evidence type="ECO:0000313" key="2">
    <source>
        <dbReference type="EMBL" id="GAT94086.1"/>
    </source>
</evidence>
<dbReference type="InterPro" id="IPR001849">
    <property type="entry name" value="PH_domain"/>
</dbReference>
<sequence length="493" mass="56948">MSENALHITPNSIDPQISVFWGWKEGGKVKTIKRRWFVLTTNKLFYFTSQNATEAKGCIQISPSTIIKEREDLHVAKEKYYVSLNSFNDKGPREFLIYVSNDRTLQSQIIEPITKMIQSFKKFVPSVKVNKINVSQIKIPANVASDIVYSPKEKTTTWSTGRPSYCKTHNFSLTPRQRGGPQTPLFPSIKLDESTCYPRSYIEMLEKLHEVTNSFEWFKDCGDYFFNWFNMVLKDTNKTKRTVEVYVQHDLRELTFVISGSISDIIFNFLDFCYDQGLSQNEIDLLDEISRYESSQNASVWMDITADCETDWGWMIHGCEKPILRRVCVNLKEECEKYSEWLKSIESNSISMGRNANPEFNVSSFEVKCEKNMRKNLHQMFELTGELLPVKLVNASLESCGDCFGRVTMNKKAFVQVSVCMKDIKQELMDSLCNCVRVKDEHIKSIENLESKLGRINSVVYQFLRNNIMKGTSIEGMYLEGNTLHFGFILGKL</sequence>
<accession>A0A5K1VFG9</accession>
<dbReference type="VEuPathDB" id="AmoebaDB:EHI8A_084990"/>
<name>A0A5K1VFG9_ENTHI</name>
<dbReference type="Pfam" id="PF00169">
    <property type="entry name" value="PH"/>
    <property type="match status" value="1"/>
</dbReference>
<dbReference type="VEuPathDB" id="AmoebaDB:KM1_088840"/>
<proteinExistence type="predicted"/>
<dbReference type="Proteomes" id="UP000078387">
    <property type="component" value="Unassembled WGS sequence"/>
</dbReference>
<protein>
    <recommendedName>
        <fullName evidence="1">PH domain-containing protein</fullName>
    </recommendedName>
</protein>
<dbReference type="SUPFAM" id="SSF50729">
    <property type="entry name" value="PH domain-like"/>
    <property type="match status" value="1"/>
</dbReference>
<gene>
    <name evidence="2" type="ORF">CL6EHI_009390</name>
</gene>
<comment type="caution">
    <text evidence="2">The sequence shown here is derived from an EMBL/GenBank/DDBJ whole genome shotgun (WGS) entry which is preliminary data.</text>
</comment>
<dbReference type="VEuPathDB" id="AmoebaDB:EHI7A_082390"/>
<dbReference type="Gene3D" id="2.30.29.30">
    <property type="entry name" value="Pleckstrin-homology domain (PH domain)/Phosphotyrosine-binding domain (PTB)"/>
    <property type="match status" value="1"/>
</dbReference>
<dbReference type="VEuPathDB" id="AmoebaDB:EHI5A_074070"/>
<evidence type="ECO:0000313" key="3">
    <source>
        <dbReference type="Proteomes" id="UP000078387"/>
    </source>
</evidence>
<evidence type="ECO:0000259" key="1">
    <source>
        <dbReference type="Pfam" id="PF00169"/>
    </source>
</evidence>
<dbReference type="VEuPathDB" id="AmoebaDB:EHI_009390"/>
<dbReference type="InterPro" id="IPR011993">
    <property type="entry name" value="PH-like_dom_sf"/>
</dbReference>
<dbReference type="OMA" id="MSENTLH"/>
<dbReference type="EMBL" id="BDEQ01000001">
    <property type="protein sequence ID" value="GAT94086.1"/>
    <property type="molecule type" value="Genomic_DNA"/>
</dbReference>